<dbReference type="AlphaFoldDB" id="A0A8K1I812"/>
<reference evidence="1" key="1">
    <citation type="submission" date="2021-01" db="EMBL/GenBank/DDBJ databases">
        <authorList>
            <person name="Sun H.-H."/>
            <person name="Zhang S."/>
            <person name="Zhang Y.-J."/>
        </authorList>
    </citation>
    <scope>NUCLEOTIDE SEQUENCE</scope>
    <source>
        <strain evidence="1">CMM1</strain>
    </source>
</reference>
<proteinExistence type="predicted"/>
<keyword evidence="1" id="KW-0496">Mitochondrion</keyword>
<dbReference type="EMBL" id="MW538937">
    <property type="protein sequence ID" value="UBU98519.1"/>
    <property type="molecule type" value="Genomic_DNA"/>
</dbReference>
<evidence type="ECO:0000313" key="1">
    <source>
        <dbReference type="EMBL" id="UBU98519.1"/>
    </source>
</evidence>
<accession>A0A8K1I812</accession>
<dbReference type="GO" id="GO:0004519">
    <property type="term" value="F:endonuclease activity"/>
    <property type="evidence" value="ECO:0007669"/>
    <property type="project" value="UniProtKB-KW"/>
</dbReference>
<dbReference type="GeneID" id="68665179"/>
<protein>
    <submittedName>
        <fullName evidence="1">LAGLIDADG endonuclease</fullName>
    </submittedName>
</protein>
<keyword evidence="1" id="KW-0255">Endonuclease</keyword>
<geneLocation type="mitochondrion" evidence="1"/>
<name>A0A8K1I812_9PEZI</name>
<dbReference type="RefSeq" id="YP_010218656.1">
    <property type="nucleotide sequence ID" value="NC_058917.1"/>
</dbReference>
<gene>
    <name evidence="1" type="primary">orf145B</name>
</gene>
<sequence length="149" mass="16502">MQSRGDAFLTLEGKYLTEKGKELIIKLGDTMNNNRLSTNSNPLTLDMATKSELDLLIKSKPLINIDSEGRAMIINEKKYIRSTYIIKAIFFNGSISYFTNGVSCAKALHVSNNTITQRLNDGKPVKNQEGLISALTVKRIKAYSPKSSA</sequence>
<keyword evidence="1" id="KW-0378">Hydrolase</keyword>
<organism evidence="1">
    <name type="scientific">Morchella brunnea</name>
    <dbReference type="NCBI Taxonomy" id="1174671"/>
    <lineage>
        <taxon>Eukaryota</taxon>
        <taxon>Fungi</taxon>
        <taxon>Dikarya</taxon>
        <taxon>Ascomycota</taxon>
        <taxon>Pezizomycotina</taxon>
        <taxon>Pezizomycetes</taxon>
        <taxon>Pezizales</taxon>
        <taxon>Morchellaceae</taxon>
        <taxon>Morchella</taxon>
    </lineage>
</organism>
<keyword evidence="1" id="KW-0540">Nuclease</keyword>